<dbReference type="eggNOG" id="KOG1721">
    <property type="taxonomic scope" value="Eukaryota"/>
</dbReference>
<evidence type="ECO:0000313" key="8">
    <source>
        <dbReference type="Proteomes" id="UP000008068"/>
    </source>
</evidence>
<feature type="domain" description="C2H2-type" evidence="6">
    <location>
        <begin position="80"/>
        <end position="107"/>
    </location>
</feature>
<evidence type="ECO:0000256" key="5">
    <source>
        <dbReference type="PROSITE-ProRule" id="PRU00042"/>
    </source>
</evidence>
<keyword evidence="8" id="KW-1185">Reference proteome</keyword>
<dbReference type="PROSITE" id="PS00028">
    <property type="entry name" value="ZINC_FINGER_C2H2_1"/>
    <property type="match status" value="8"/>
</dbReference>
<keyword evidence="2" id="KW-0677">Repeat</keyword>
<dbReference type="AlphaFoldDB" id="G0MYY7"/>
<evidence type="ECO:0000256" key="4">
    <source>
        <dbReference type="ARBA" id="ARBA00022833"/>
    </source>
</evidence>
<feature type="domain" description="C2H2-type" evidence="6">
    <location>
        <begin position="357"/>
        <end position="380"/>
    </location>
</feature>
<dbReference type="PROSITE" id="PS50157">
    <property type="entry name" value="ZINC_FINGER_C2H2_2"/>
    <property type="match status" value="2"/>
</dbReference>
<dbReference type="EMBL" id="GL379821">
    <property type="protein sequence ID" value="EGT47915.1"/>
    <property type="molecule type" value="Genomic_DNA"/>
</dbReference>
<proteinExistence type="predicted"/>
<keyword evidence="1" id="KW-0479">Metal-binding</keyword>
<sequence length="380" mass="42811">MEIMKRPHSRTVIKEELDCDSDSHSSPNKSLRNDDLLKCELCSTVCSSVSQLQSHTLSEHAPDIKNNFSSPPPNLNSQRVACQQCEDTFDNFAQFAAHMKSHIGSVTSQIYFCPICPVGTSFRDKKSHLEHLTNQHLQVQVNQYACNECDTVFRSFQSWSVHFSEAHRKFTCASCGFVADSEKAFKDHSKAHYRQVVMHGCAVCTSTYSSYQSLLTHVQLTHDQDTSYSSSSFSTPTVDSSKPTTKPRLFQCSVCDEKVFGEDGLDEHRLKQHCKIRYSDKCADCQEHLTSEATFVEHCLRHAEDHNHHCPVCRQSLRSDAQIHAHCAYHMNPPEQKVSEDSISSASSSPTNSTFSFVCPICGEKLDDGFALIEHSKHHL</sequence>
<keyword evidence="4" id="KW-0862">Zinc</keyword>
<name>G0MYY7_CAEBE</name>
<dbReference type="PANTHER" id="PTHR24379:SF121">
    <property type="entry name" value="C2H2-TYPE DOMAIN-CONTAINING PROTEIN"/>
    <property type="match status" value="1"/>
</dbReference>
<dbReference type="OMA" id="MKSHIGS"/>
<accession>G0MYY7</accession>
<dbReference type="OrthoDB" id="10014897at2759"/>
<dbReference type="PANTHER" id="PTHR24379">
    <property type="entry name" value="KRAB AND ZINC FINGER DOMAIN-CONTAINING"/>
    <property type="match status" value="1"/>
</dbReference>
<protein>
    <recommendedName>
        <fullName evidence="6">C2H2-type domain-containing protein</fullName>
    </recommendedName>
</protein>
<dbReference type="InterPro" id="IPR013087">
    <property type="entry name" value="Znf_C2H2_type"/>
</dbReference>
<evidence type="ECO:0000259" key="6">
    <source>
        <dbReference type="PROSITE" id="PS50157"/>
    </source>
</evidence>
<organism evidence="8">
    <name type="scientific">Caenorhabditis brenneri</name>
    <name type="common">Nematode worm</name>
    <dbReference type="NCBI Taxonomy" id="135651"/>
    <lineage>
        <taxon>Eukaryota</taxon>
        <taxon>Metazoa</taxon>
        <taxon>Ecdysozoa</taxon>
        <taxon>Nematoda</taxon>
        <taxon>Chromadorea</taxon>
        <taxon>Rhabditida</taxon>
        <taxon>Rhabditina</taxon>
        <taxon>Rhabditomorpha</taxon>
        <taxon>Rhabditoidea</taxon>
        <taxon>Rhabditidae</taxon>
        <taxon>Peloderinae</taxon>
        <taxon>Caenorhabditis</taxon>
    </lineage>
</organism>
<keyword evidence="3 5" id="KW-0863">Zinc-finger</keyword>
<evidence type="ECO:0000256" key="1">
    <source>
        <dbReference type="ARBA" id="ARBA00022723"/>
    </source>
</evidence>
<dbReference type="SMART" id="SM00355">
    <property type="entry name" value="ZnF_C2H2"/>
    <property type="match status" value="10"/>
</dbReference>
<dbReference type="FunCoup" id="G0MYY7">
    <property type="interactions" value="5"/>
</dbReference>
<dbReference type="Gene3D" id="3.30.160.60">
    <property type="entry name" value="Classic Zinc Finger"/>
    <property type="match status" value="3"/>
</dbReference>
<dbReference type="STRING" id="135651.G0MYY7"/>
<evidence type="ECO:0000313" key="7">
    <source>
        <dbReference type="EMBL" id="EGT47915.1"/>
    </source>
</evidence>
<reference evidence="8" key="1">
    <citation type="submission" date="2011-07" db="EMBL/GenBank/DDBJ databases">
        <authorList>
            <consortium name="Caenorhabditis brenneri Sequencing and Analysis Consortium"/>
            <person name="Wilson R.K."/>
        </authorList>
    </citation>
    <scope>NUCLEOTIDE SEQUENCE [LARGE SCALE GENOMIC DNA]</scope>
    <source>
        <strain evidence="8">PB2801</strain>
    </source>
</reference>
<dbReference type="HOGENOM" id="CLU_728101_0_0_1"/>
<dbReference type="InParanoid" id="G0MYY7"/>
<dbReference type="GO" id="GO:0008270">
    <property type="term" value="F:zinc ion binding"/>
    <property type="evidence" value="ECO:0007669"/>
    <property type="project" value="UniProtKB-KW"/>
</dbReference>
<evidence type="ECO:0000256" key="2">
    <source>
        <dbReference type="ARBA" id="ARBA00022737"/>
    </source>
</evidence>
<gene>
    <name evidence="7" type="ORF">CAEBREN_07083</name>
</gene>
<evidence type="ECO:0000256" key="3">
    <source>
        <dbReference type="ARBA" id="ARBA00022771"/>
    </source>
</evidence>
<dbReference type="Proteomes" id="UP000008068">
    <property type="component" value="Unassembled WGS sequence"/>
</dbReference>